<dbReference type="InterPro" id="IPR034704">
    <property type="entry name" value="Ribosomal_bL28/bL31-like_sf"/>
</dbReference>
<accession>A0A399FXM1</accession>
<evidence type="ECO:0000256" key="2">
    <source>
        <dbReference type="ARBA" id="ARBA00022980"/>
    </source>
</evidence>
<proteinExistence type="inferred from homology"/>
<dbReference type="GO" id="GO:0006412">
    <property type="term" value="P:translation"/>
    <property type="evidence" value="ECO:0007669"/>
    <property type="project" value="UniProtKB-UniRule"/>
</dbReference>
<evidence type="ECO:0000313" key="7">
    <source>
        <dbReference type="EMBL" id="RII01135.1"/>
    </source>
</evidence>
<dbReference type="AlphaFoldDB" id="A0A399FXM1"/>
<protein>
    <recommendedName>
        <fullName evidence="4 5">Large ribosomal subunit protein bL28</fullName>
    </recommendedName>
</protein>
<organism evidence="7 8">
    <name type="scientific">candidate division NPL-UPA2 bacterium Unc8</name>
    <dbReference type="NCBI Taxonomy" id="1980939"/>
    <lineage>
        <taxon>Bacteria</taxon>
    </lineage>
</organism>
<evidence type="ECO:0000313" key="8">
    <source>
        <dbReference type="Proteomes" id="UP000266287"/>
    </source>
</evidence>
<dbReference type="Proteomes" id="UP000266287">
    <property type="component" value="Unassembled WGS sequence"/>
</dbReference>
<dbReference type="Pfam" id="PF00830">
    <property type="entry name" value="Ribosomal_L28"/>
    <property type="match status" value="1"/>
</dbReference>
<sequence length="85" mass="9579">MSRKCDLCGKTPSTGFNVSHSHRKTKRRWLPNLQTVRAMVNGGVRRLRVCTACIRSGKMVKPSVKTKQQENPEDIKENNSPLAQS</sequence>
<dbReference type="SUPFAM" id="SSF143800">
    <property type="entry name" value="L28p-like"/>
    <property type="match status" value="1"/>
</dbReference>
<evidence type="ECO:0000256" key="6">
    <source>
        <dbReference type="SAM" id="MobiDB-lite"/>
    </source>
</evidence>
<dbReference type="EMBL" id="NDHY01000001">
    <property type="protein sequence ID" value="RII01135.1"/>
    <property type="molecule type" value="Genomic_DNA"/>
</dbReference>
<feature type="compositionally biased region" description="Basic and acidic residues" evidence="6">
    <location>
        <begin position="67"/>
        <end position="77"/>
    </location>
</feature>
<dbReference type="HAMAP" id="MF_00373">
    <property type="entry name" value="Ribosomal_bL28"/>
    <property type="match status" value="1"/>
</dbReference>
<dbReference type="PANTHER" id="PTHR39080:SF1">
    <property type="entry name" value="LARGE RIBOSOMAL SUBUNIT PROTEIN BL28A"/>
    <property type="match status" value="1"/>
</dbReference>
<dbReference type="InterPro" id="IPR037147">
    <property type="entry name" value="Ribosomal_bL28_sf"/>
</dbReference>
<dbReference type="InterPro" id="IPR050096">
    <property type="entry name" value="Bacterial_rp_bL28"/>
</dbReference>
<comment type="caution">
    <text evidence="7">The sequence shown here is derived from an EMBL/GenBank/DDBJ whole genome shotgun (WGS) entry which is preliminary data.</text>
</comment>
<dbReference type="InterPro" id="IPR026569">
    <property type="entry name" value="Ribosomal_bL28"/>
</dbReference>
<evidence type="ECO:0000256" key="1">
    <source>
        <dbReference type="ARBA" id="ARBA00008760"/>
    </source>
</evidence>
<keyword evidence="3 5" id="KW-0687">Ribonucleoprotein</keyword>
<dbReference type="GO" id="GO:1990904">
    <property type="term" value="C:ribonucleoprotein complex"/>
    <property type="evidence" value="ECO:0007669"/>
    <property type="project" value="UniProtKB-KW"/>
</dbReference>
<evidence type="ECO:0000256" key="3">
    <source>
        <dbReference type="ARBA" id="ARBA00023274"/>
    </source>
</evidence>
<feature type="region of interest" description="Disordered" evidence="6">
    <location>
        <begin position="60"/>
        <end position="85"/>
    </location>
</feature>
<dbReference type="InterPro" id="IPR001383">
    <property type="entry name" value="Ribosomal_bL28_bact-type"/>
</dbReference>
<comment type="similarity">
    <text evidence="1 5">Belongs to the bacterial ribosomal protein bL28 family.</text>
</comment>
<gene>
    <name evidence="5 7" type="primary">rpmB</name>
    <name evidence="7" type="ORF">B9J77_00965</name>
</gene>
<dbReference type="GO" id="GO:0003735">
    <property type="term" value="F:structural constituent of ribosome"/>
    <property type="evidence" value="ECO:0007669"/>
    <property type="project" value="InterPro"/>
</dbReference>
<reference evidence="7 8" key="1">
    <citation type="submission" date="2018-08" db="EMBL/GenBank/DDBJ databases">
        <title>Draft genome of candidate division NPL-UPA2 bacterium Unc8 that adapted to ultra-basic serpentinizing groundwater.</title>
        <authorList>
            <person name="Ishii S."/>
            <person name="Suzuki S."/>
            <person name="Nealson K.H."/>
        </authorList>
    </citation>
    <scope>NUCLEOTIDE SEQUENCE [LARGE SCALE GENOMIC DNA]</scope>
    <source>
        <strain evidence="7">Unc8</strain>
    </source>
</reference>
<dbReference type="Gene3D" id="2.30.170.40">
    <property type="entry name" value="Ribosomal protein L28/L24"/>
    <property type="match status" value="1"/>
</dbReference>
<keyword evidence="2 5" id="KW-0689">Ribosomal protein</keyword>
<dbReference type="GO" id="GO:0005840">
    <property type="term" value="C:ribosome"/>
    <property type="evidence" value="ECO:0007669"/>
    <property type="project" value="UniProtKB-KW"/>
</dbReference>
<name>A0A399FXM1_UNCN2</name>
<dbReference type="PANTHER" id="PTHR39080">
    <property type="entry name" value="50S RIBOSOMAL PROTEIN L28"/>
    <property type="match status" value="1"/>
</dbReference>
<evidence type="ECO:0000256" key="4">
    <source>
        <dbReference type="ARBA" id="ARBA00035174"/>
    </source>
</evidence>
<evidence type="ECO:0000256" key="5">
    <source>
        <dbReference type="HAMAP-Rule" id="MF_00373"/>
    </source>
</evidence>
<dbReference type="NCBIfam" id="TIGR00009">
    <property type="entry name" value="L28"/>
    <property type="match status" value="1"/>
</dbReference>